<proteinExistence type="predicted"/>
<dbReference type="EMBL" id="JAWDJW010004570">
    <property type="protein sequence ID" value="KAK3073961.1"/>
    <property type="molecule type" value="Genomic_DNA"/>
</dbReference>
<comment type="caution">
    <text evidence="1">The sequence shown here is derived from an EMBL/GenBank/DDBJ whole genome shotgun (WGS) entry which is preliminary data.</text>
</comment>
<accession>A0ACC3DHA4</accession>
<feature type="non-terminal residue" evidence="1">
    <location>
        <position position="175"/>
    </location>
</feature>
<sequence length="175" mass="19973">MATSPTRSTDGAMQTNMNVDYVLIYRYAKTSKEEAIAKFDKLCSSLVNVGLHVEVRAGENHSILTFVRVASDEHLFGEVYRSRVKDWINGVRAAAPPKETREALQDEPLYEAERLRIIYQLITNPVNEGGAGITPKDGEWKEVESIFALHNHAENHEWMKKWSQQWTLTPEDLDN</sequence>
<organism evidence="1 2">
    <name type="scientific">Coniosporium uncinatum</name>
    <dbReference type="NCBI Taxonomy" id="93489"/>
    <lineage>
        <taxon>Eukaryota</taxon>
        <taxon>Fungi</taxon>
        <taxon>Dikarya</taxon>
        <taxon>Ascomycota</taxon>
        <taxon>Pezizomycotina</taxon>
        <taxon>Dothideomycetes</taxon>
        <taxon>Dothideomycetes incertae sedis</taxon>
        <taxon>Coniosporium</taxon>
    </lineage>
</organism>
<protein>
    <submittedName>
        <fullName evidence="1">Uncharacterized protein</fullName>
    </submittedName>
</protein>
<dbReference type="Proteomes" id="UP001186974">
    <property type="component" value="Unassembled WGS sequence"/>
</dbReference>
<gene>
    <name evidence="1" type="ORF">LTS18_014338</name>
</gene>
<name>A0ACC3DHA4_9PEZI</name>
<evidence type="ECO:0000313" key="1">
    <source>
        <dbReference type="EMBL" id="KAK3073961.1"/>
    </source>
</evidence>
<evidence type="ECO:0000313" key="2">
    <source>
        <dbReference type="Proteomes" id="UP001186974"/>
    </source>
</evidence>
<reference evidence="1" key="1">
    <citation type="submission" date="2024-09" db="EMBL/GenBank/DDBJ databases">
        <title>Black Yeasts Isolated from many extreme environments.</title>
        <authorList>
            <person name="Coleine C."/>
            <person name="Stajich J.E."/>
            <person name="Selbmann L."/>
        </authorList>
    </citation>
    <scope>NUCLEOTIDE SEQUENCE</scope>
    <source>
        <strain evidence="1">CCFEE 5737</strain>
    </source>
</reference>
<keyword evidence="2" id="KW-1185">Reference proteome</keyword>